<dbReference type="EMBL" id="LZHX01000085">
    <property type="protein sequence ID" value="OBF14743.1"/>
    <property type="molecule type" value="Genomic_DNA"/>
</dbReference>
<proteinExistence type="predicted"/>
<accession>A0A1A1X6F8</accession>
<evidence type="ECO:0000256" key="1">
    <source>
        <dbReference type="SAM" id="MobiDB-lite"/>
    </source>
</evidence>
<evidence type="ECO:0000313" key="3">
    <source>
        <dbReference type="Proteomes" id="UP000093779"/>
    </source>
</evidence>
<reference evidence="2 3" key="1">
    <citation type="submission" date="2016-06" db="EMBL/GenBank/DDBJ databases">
        <authorList>
            <person name="Kjaerup R.B."/>
            <person name="Dalgaard T.S."/>
            <person name="Juul-Madsen H.R."/>
        </authorList>
    </citation>
    <scope>NUCLEOTIDE SEQUENCE [LARGE SCALE GENOMIC DNA]</scope>
    <source>
        <strain evidence="2 3">ACS1953</strain>
    </source>
</reference>
<comment type="caution">
    <text evidence="2">The sequence shown here is derived from an EMBL/GenBank/DDBJ whole genome shotgun (WGS) entry which is preliminary data.</text>
</comment>
<evidence type="ECO:0000313" key="2">
    <source>
        <dbReference type="EMBL" id="OBF14743.1"/>
    </source>
</evidence>
<gene>
    <name evidence="2" type="ORF">A5726_23595</name>
</gene>
<dbReference type="AlphaFoldDB" id="A0A1A1X6F8"/>
<dbReference type="Proteomes" id="UP000093779">
    <property type="component" value="Unassembled WGS sequence"/>
</dbReference>
<organism evidence="2 3">
    <name type="scientific">Mycolicibacterium conceptionense</name>
    <dbReference type="NCBI Taxonomy" id="451644"/>
    <lineage>
        <taxon>Bacteria</taxon>
        <taxon>Bacillati</taxon>
        <taxon>Actinomycetota</taxon>
        <taxon>Actinomycetes</taxon>
        <taxon>Mycobacteriales</taxon>
        <taxon>Mycobacteriaceae</taxon>
        <taxon>Mycolicibacterium</taxon>
    </lineage>
</organism>
<name>A0A1A1X6F8_9MYCO</name>
<feature type="region of interest" description="Disordered" evidence="1">
    <location>
        <begin position="137"/>
        <end position="156"/>
    </location>
</feature>
<sequence length="235" mass="25527">MAVRAYVESYEIANMTFDIDNVYPGFLRATPENQPATGNYTTELADIRPLWVYARSEPPEGVEHFGFNANHLLELAPLDDGYSAIVCTGWYSNFIKSAARPDAYISVSSREATDGVAPQSTGPGSGVSVRRIDFTQHDPRVPTNAPTPVTNPQRGPAPAPQIDVFGNWFVSASSSSGWGPLSGPNAKDFPTPDLVQRCSDAMPDNESQRVEMMTGYKEQPPPHGDAVPGWPQKAE</sequence>
<feature type="compositionally biased region" description="Low complexity" evidence="1">
    <location>
        <begin position="141"/>
        <end position="152"/>
    </location>
</feature>
<protein>
    <submittedName>
        <fullName evidence="2">Uncharacterized protein</fullName>
    </submittedName>
</protein>
<feature type="region of interest" description="Disordered" evidence="1">
    <location>
        <begin position="215"/>
        <end position="235"/>
    </location>
</feature>